<evidence type="ECO:0000313" key="2">
    <source>
        <dbReference type="Proteomes" id="UP000019426"/>
    </source>
</evidence>
<dbReference type="PATRIC" id="fig|1216932.3.peg.775"/>
<protein>
    <submittedName>
        <fullName evidence="1">Uncharacterized protein</fullName>
    </submittedName>
</protein>
<organism evidence="1 2">
    <name type="scientific">Clostridium bornimense</name>
    <dbReference type="NCBI Taxonomy" id="1216932"/>
    <lineage>
        <taxon>Bacteria</taxon>
        <taxon>Bacillati</taxon>
        <taxon>Bacillota</taxon>
        <taxon>Clostridia</taxon>
        <taxon>Eubacteriales</taxon>
        <taxon>Clostridiaceae</taxon>
        <taxon>Clostridium</taxon>
    </lineage>
</organism>
<proteinExistence type="predicted"/>
<dbReference type="RefSeq" id="WP_044036645.1">
    <property type="nucleotide sequence ID" value="NZ_HG917868.1"/>
</dbReference>
<name>W6RWF1_9CLOT</name>
<accession>W6RWF1</accession>
<sequence length="137" mass="16360">MSRENWFNLMSKITFASTCERVLKDEVKEAKVKYINSGIQQVEIIKNDDNIVHAKIVWSQSTKYIIRGFQEKANNNTVYVLVDFRNENSPDFYILRTEDIVQIKYESNEKIKKAKGNIILYFDEIRKYKDNWHKITE</sequence>
<evidence type="ECO:0000313" key="1">
    <source>
        <dbReference type="EMBL" id="CDM67954.1"/>
    </source>
</evidence>
<dbReference type="HOGENOM" id="CLU_1861699_0_0_9"/>
<reference evidence="1 2" key="1">
    <citation type="submission" date="2013-11" db="EMBL/GenBank/DDBJ databases">
        <title>Complete genome sequence of Clostridum sp. M2/40.</title>
        <authorList>
            <person name="Wibberg D."/>
            <person name="Puehler A."/>
            <person name="Schlueter A."/>
        </authorList>
    </citation>
    <scope>NUCLEOTIDE SEQUENCE [LARGE SCALE GENOMIC DNA]</scope>
    <source>
        <strain evidence="2">M2/40</strain>
    </source>
</reference>
<dbReference type="Proteomes" id="UP000019426">
    <property type="component" value="Chromosome M2/40_rep1"/>
</dbReference>
<dbReference type="AlphaFoldDB" id="W6RWF1"/>
<dbReference type="EMBL" id="HG917868">
    <property type="protein sequence ID" value="CDM67954.1"/>
    <property type="molecule type" value="Genomic_DNA"/>
</dbReference>
<dbReference type="KEGG" id="clt:CM240_0789"/>
<gene>
    <name evidence="1" type="ORF">CM240_0789</name>
</gene>
<dbReference type="STRING" id="1216932.CM240_0789"/>
<keyword evidence="2" id="KW-1185">Reference proteome</keyword>